<name>A0AAJ0DF01_9PEZI</name>
<evidence type="ECO:0000313" key="4">
    <source>
        <dbReference type="EMBL" id="KAK3052814.1"/>
    </source>
</evidence>
<keyword evidence="1" id="KW-0862">Zinc</keyword>
<dbReference type="Proteomes" id="UP001271007">
    <property type="component" value="Unassembled WGS sequence"/>
</dbReference>
<keyword evidence="1" id="KW-0479">Metal-binding</keyword>
<proteinExistence type="predicted"/>
<reference evidence="4" key="1">
    <citation type="submission" date="2023-04" db="EMBL/GenBank/DDBJ databases">
        <title>Black Yeasts Isolated from many extreme environments.</title>
        <authorList>
            <person name="Coleine C."/>
            <person name="Stajich J.E."/>
            <person name="Selbmann L."/>
        </authorList>
    </citation>
    <scope>NUCLEOTIDE SEQUENCE</scope>
    <source>
        <strain evidence="4">CCFEE 5312</strain>
    </source>
</reference>
<feature type="region of interest" description="Disordered" evidence="2">
    <location>
        <begin position="1"/>
        <end position="24"/>
    </location>
</feature>
<evidence type="ECO:0000256" key="1">
    <source>
        <dbReference type="PROSITE-ProRule" id="PRU00042"/>
    </source>
</evidence>
<accession>A0AAJ0DF01</accession>
<dbReference type="EMBL" id="JAWDJX010000019">
    <property type="protein sequence ID" value="KAK3052814.1"/>
    <property type="molecule type" value="Genomic_DNA"/>
</dbReference>
<dbReference type="PROSITE" id="PS50157">
    <property type="entry name" value="ZINC_FINGER_C2H2_2"/>
    <property type="match status" value="1"/>
</dbReference>
<keyword evidence="1" id="KW-0863">Zinc-finger</keyword>
<gene>
    <name evidence="4" type="ORF">LTR09_006297</name>
</gene>
<feature type="compositionally biased region" description="Polar residues" evidence="2">
    <location>
        <begin position="11"/>
        <end position="24"/>
    </location>
</feature>
<protein>
    <recommendedName>
        <fullName evidence="3">C2H2-type domain-containing protein</fullName>
    </recommendedName>
</protein>
<keyword evidence="5" id="KW-1185">Reference proteome</keyword>
<dbReference type="PROSITE" id="PS00028">
    <property type="entry name" value="ZINC_FINGER_C2H2_1"/>
    <property type="match status" value="1"/>
</dbReference>
<dbReference type="GO" id="GO:0008270">
    <property type="term" value="F:zinc ion binding"/>
    <property type="evidence" value="ECO:0007669"/>
    <property type="project" value="UniProtKB-KW"/>
</dbReference>
<evidence type="ECO:0000256" key="2">
    <source>
        <dbReference type="SAM" id="MobiDB-lite"/>
    </source>
</evidence>
<dbReference type="AlphaFoldDB" id="A0AAJ0DF01"/>
<sequence length="353" mass="39043">MPDRSSFDRLLQSQGSNRSLSTSKQQQLISDNLPYWICTSIKCSKVFITRSALERHRNEEHKISKYTLACSNGARLKQRVEASSSQDAWNDLLNLPLQDFDAGIPPPHGSEDPNYGGPLRIVGFVKVGHSKLNIDVLVSHGGQRRLDQMMHGKYGQYLLADFFGVDVPGLRSLVQKSAGERALAPSIDLWLMVEAHGFCITGCTADIVIGVKDLGENDTGQQLLRDNWAVLKRDASMSDYVAMREVAQAWAETDLGIGRDNWSRGCLGWLRNSWAGLLERITAFLERFSNASRGVGELPETAAGRQLVADNKDDSQASRGRFGGILSWLGVTWKTPLTSVIGFSTKRYASELV</sequence>
<organism evidence="4 5">
    <name type="scientific">Extremus antarcticus</name>
    <dbReference type="NCBI Taxonomy" id="702011"/>
    <lineage>
        <taxon>Eukaryota</taxon>
        <taxon>Fungi</taxon>
        <taxon>Dikarya</taxon>
        <taxon>Ascomycota</taxon>
        <taxon>Pezizomycotina</taxon>
        <taxon>Dothideomycetes</taxon>
        <taxon>Dothideomycetidae</taxon>
        <taxon>Mycosphaerellales</taxon>
        <taxon>Extremaceae</taxon>
        <taxon>Extremus</taxon>
    </lineage>
</organism>
<evidence type="ECO:0000313" key="5">
    <source>
        <dbReference type="Proteomes" id="UP001271007"/>
    </source>
</evidence>
<feature type="domain" description="C2H2-type" evidence="3">
    <location>
        <begin position="36"/>
        <end position="66"/>
    </location>
</feature>
<comment type="caution">
    <text evidence="4">The sequence shown here is derived from an EMBL/GenBank/DDBJ whole genome shotgun (WGS) entry which is preliminary data.</text>
</comment>
<dbReference type="InterPro" id="IPR013087">
    <property type="entry name" value="Znf_C2H2_type"/>
</dbReference>
<evidence type="ECO:0000259" key="3">
    <source>
        <dbReference type="PROSITE" id="PS50157"/>
    </source>
</evidence>